<name>A0AAN6G9K5_9BASI</name>
<dbReference type="Proteomes" id="UP001176521">
    <property type="component" value="Unassembled WGS sequence"/>
</dbReference>
<organism evidence="4 5">
    <name type="scientific">Tilletia horrida</name>
    <dbReference type="NCBI Taxonomy" id="155126"/>
    <lineage>
        <taxon>Eukaryota</taxon>
        <taxon>Fungi</taxon>
        <taxon>Dikarya</taxon>
        <taxon>Basidiomycota</taxon>
        <taxon>Ustilaginomycotina</taxon>
        <taxon>Exobasidiomycetes</taxon>
        <taxon>Tilletiales</taxon>
        <taxon>Tilletiaceae</taxon>
        <taxon>Tilletia</taxon>
    </lineage>
</organism>
<feature type="domain" description="Aminotransferase class V" evidence="3">
    <location>
        <begin position="157"/>
        <end position="480"/>
    </location>
</feature>
<dbReference type="EMBL" id="JAPDMQ010000435">
    <property type="protein sequence ID" value="KAK0524754.1"/>
    <property type="molecule type" value="Genomic_DNA"/>
</dbReference>
<protein>
    <recommendedName>
        <fullName evidence="3">Aminotransferase class V domain-containing protein</fullName>
    </recommendedName>
</protein>
<dbReference type="Pfam" id="PF00266">
    <property type="entry name" value="Aminotran_5"/>
    <property type="match status" value="1"/>
</dbReference>
<keyword evidence="1" id="KW-0663">Pyridoxal phosphate</keyword>
<gene>
    <name evidence="4" type="ORF">OC842_005733</name>
</gene>
<dbReference type="InterPro" id="IPR015422">
    <property type="entry name" value="PyrdxlP-dep_Trfase_small"/>
</dbReference>
<feature type="region of interest" description="Disordered" evidence="2">
    <location>
        <begin position="46"/>
        <end position="66"/>
    </location>
</feature>
<reference evidence="4" key="1">
    <citation type="journal article" date="2023" name="PhytoFront">
        <title>Draft Genome Resources of Seven Strains of Tilletia horrida, Causal Agent of Kernel Smut of Rice.</title>
        <authorList>
            <person name="Khanal S."/>
            <person name="Antony Babu S."/>
            <person name="Zhou X.G."/>
        </authorList>
    </citation>
    <scope>NUCLEOTIDE SEQUENCE</scope>
    <source>
        <strain evidence="4">TX3</strain>
    </source>
</reference>
<proteinExistence type="predicted"/>
<dbReference type="AlphaFoldDB" id="A0AAN6G9K5"/>
<feature type="non-terminal residue" evidence="4">
    <location>
        <position position="636"/>
    </location>
</feature>
<accession>A0AAN6G9K5</accession>
<dbReference type="InterPro" id="IPR000192">
    <property type="entry name" value="Aminotrans_V_dom"/>
</dbReference>
<evidence type="ECO:0000313" key="4">
    <source>
        <dbReference type="EMBL" id="KAK0524754.1"/>
    </source>
</evidence>
<dbReference type="InterPro" id="IPR015421">
    <property type="entry name" value="PyrdxlP-dep_Trfase_major"/>
</dbReference>
<evidence type="ECO:0000256" key="2">
    <source>
        <dbReference type="SAM" id="MobiDB-lite"/>
    </source>
</evidence>
<dbReference type="Gene3D" id="3.90.1150.10">
    <property type="entry name" value="Aspartate Aminotransferase, domain 1"/>
    <property type="match status" value="1"/>
</dbReference>
<keyword evidence="5" id="KW-1185">Reference proteome</keyword>
<evidence type="ECO:0000259" key="3">
    <source>
        <dbReference type="Pfam" id="PF00266"/>
    </source>
</evidence>
<dbReference type="PANTHER" id="PTHR43586">
    <property type="entry name" value="CYSTEINE DESULFURASE"/>
    <property type="match status" value="1"/>
</dbReference>
<sequence length="636" mass="68948">MSLLLPQVSVETTLPYTDFRLPALSLAESESHHDYFAVGSDVASSPPSSSAGLTTPSTTLTSISATSSNRTSKHLLTNASGTPPSFCRLGTGKFSAGTEDLEFRAGPLDPTPGIVSFKDARAAFLAANPKFASTEATTGRFLRKEFEALLDPLRTYADYGGGGQPMASVLRDTYAFARSTILGNPHSENESSMRSSALERKARHSVARFLDMRPESDELIWTANASAALGLIRTHYFARVRQDQVRTTVVLSDDMHNSVNGIRTVVNTDPLLRSLVRVVIVPVNIRTLRIDEDLFRNAVHQLKDDERGLVVLTAQSNLSGVKQPFSPLLRHAKARGWDTVLDAAALLPTTPFHLSAHPEVDAMPISWYKLVGKPEFGALVARKHFLEHRMAKTHFSGGTVSFVLNEEHVSGGGGGGGGDGGGDSSFGLLEGAERFQDGTIPYAAMPQLHLALERLMALPRLRSDVQTRVQALTHWLARELALLRWPSTQHPLVRIAAAAHRLALPALRPGGEEHECGHGHGHGHGGTLGLVFYDATGARIPYSDVFARLTRFRIDLRHGCMCNTVASIANPGVGMALSASPLAGWEWRWSATRDSWVLCTNEVNMEDGTVRTSVGDQGVVRVSLGMPSTFEDVFRI</sequence>
<dbReference type="PANTHER" id="PTHR43586:SF8">
    <property type="entry name" value="CYSTEINE DESULFURASE 1, CHLOROPLASTIC"/>
    <property type="match status" value="1"/>
</dbReference>
<dbReference type="SUPFAM" id="SSF53383">
    <property type="entry name" value="PLP-dependent transferases"/>
    <property type="match status" value="1"/>
</dbReference>
<evidence type="ECO:0000313" key="5">
    <source>
        <dbReference type="Proteomes" id="UP001176521"/>
    </source>
</evidence>
<dbReference type="Gene3D" id="3.40.640.10">
    <property type="entry name" value="Type I PLP-dependent aspartate aminotransferase-like (Major domain)"/>
    <property type="match status" value="1"/>
</dbReference>
<comment type="caution">
    <text evidence="4">The sequence shown here is derived from an EMBL/GenBank/DDBJ whole genome shotgun (WGS) entry which is preliminary data.</text>
</comment>
<dbReference type="InterPro" id="IPR015424">
    <property type="entry name" value="PyrdxlP-dep_Trfase"/>
</dbReference>
<evidence type="ECO:0000256" key="1">
    <source>
        <dbReference type="ARBA" id="ARBA00022898"/>
    </source>
</evidence>